<reference evidence="1 2" key="1">
    <citation type="submission" date="2024-03" db="EMBL/GenBank/DDBJ databases">
        <title>Human intestinal bacterial collection.</title>
        <authorList>
            <person name="Pauvert C."/>
            <person name="Hitch T.C.A."/>
            <person name="Clavel T."/>
        </authorList>
    </citation>
    <scope>NUCLEOTIDE SEQUENCE [LARGE SCALE GENOMIC DNA]</scope>
    <source>
        <strain evidence="1 2">CLA-AA-H132</strain>
    </source>
</reference>
<protein>
    <recommendedName>
        <fullName evidence="3">Endonuclease/exonuclease/phosphatase domain-containing protein</fullName>
    </recommendedName>
</protein>
<accession>A0ABV1FEL0</accession>
<dbReference type="Proteomes" id="UP001438008">
    <property type="component" value="Unassembled WGS sequence"/>
</dbReference>
<dbReference type="RefSeq" id="WP_349163467.1">
    <property type="nucleotide sequence ID" value="NZ_JBBMFE010000001.1"/>
</dbReference>
<dbReference type="EMBL" id="JBBMFE010000001">
    <property type="protein sequence ID" value="MEQ2471201.1"/>
    <property type="molecule type" value="Genomic_DNA"/>
</dbReference>
<keyword evidence="2" id="KW-1185">Reference proteome</keyword>
<name>A0ABV1FEL0_9FIRM</name>
<evidence type="ECO:0000313" key="2">
    <source>
        <dbReference type="Proteomes" id="UP001438008"/>
    </source>
</evidence>
<evidence type="ECO:0000313" key="1">
    <source>
        <dbReference type="EMBL" id="MEQ2471201.1"/>
    </source>
</evidence>
<dbReference type="InterPro" id="IPR036691">
    <property type="entry name" value="Endo/exonu/phosph_ase_sf"/>
</dbReference>
<gene>
    <name evidence="1" type="ORF">WMO29_01620</name>
</gene>
<dbReference type="Gene3D" id="3.60.10.10">
    <property type="entry name" value="Endonuclease/exonuclease/phosphatase"/>
    <property type="match status" value="1"/>
</dbReference>
<comment type="caution">
    <text evidence="1">The sequence shown here is derived from an EMBL/GenBank/DDBJ whole genome shotgun (WGS) entry which is preliminary data.</text>
</comment>
<proteinExistence type="predicted"/>
<sequence>MLNIMFWNLKRNAIEDMIITCIAENNIDIAIFAEFDNIDFNKIEESLGKMYKRILGVQKDRDRKVTLIAKTTFDIKSIEQEKRYNIYNIETGLKKYILAAIHLEDRRNYETRDRLETIRDIMENIEQTEALWKCNNTIVIGDFNANPYDEELISRYAFNSVLFKTIINKNELRNPSTLKKKRFYNPILHYISEETEMYGSFYYENGSVTPYWYCLDQLLVRKELINSICHMEYLKRIDKKELLKNGIPDQEISDHLPLLVKLQEVGNGV</sequence>
<dbReference type="SUPFAM" id="SSF56219">
    <property type="entry name" value="DNase I-like"/>
    <property type="match status" value="1"/>
</dbReference>
<organism evidence="1 2">
    <name type="scientific">Laedolimicola intestinihominis</name>
    <dbReference type="NCBI Taxonomy" id="3133166"/>
    <lineage>
        <taxon>Bacteria</taxon>
        <taxon>Bacillati</taxon>
        <taxon>Bacillota</taxon>
        <taxon>Clostridia</taxon>
        <taxon>Lachnospirales</taxon>
        <taxon>Lachnospiraceae</taxon>
        <taxon>Laedolimicola</taxon>
    </lineage>
</organism>
<evidence type="ECO:0008006" key="3">
    <source>
        <dbReference type="Google" id="ProtNLM"/>
    </source>
</evidence>